<comment type="caution">
    <text evidence="3">The sequence shown here is derived from an EMBL/GenBank/DDBJ whole genome shotgun (WGS) entry which is preliminary data.</text>
</comment>
<feature type="compositionally biased region" description="Acidic residues" evidence="1">
    <location>
        <begin position="213"/>
        <end position="244"/>
    </location>
</feature>
<gene>
    <name evidence="3" type="ORF">CGCSCA2_v007335</name>
</gene>
<feature type="signal peptide" evidence="2">
    <location>
        <begin position="1"/>
        <end position="19"/>
    </location>
</feature>
<evidence type="ECO:0000313" key="3">
    <source>
        <dbReference type="EMBL" id="KAF4858375.1"/>
    </source>
</evidence>
<feature type="chain" id="PRO_5040142372" evidence="2">
    <location>
        <begin position="20"/>
        <end position="317"/>
    </location>
</feature>
<accession>A0A9P5K416</accession>
<keyword evidence="4" id="KW-1185">Reference proteome</keyword>
<sequence>MKFAFAATLLLTAISGVAAIGWPSNAGYYHGSEGIVPPGPWDAPDARSKCKYSRGRQVGGGRRSRFHIRIKDFKGDAGSFCHRFWENLRRWGLICTPNSFETWKPFCGMEEGDLAWRFENSVRCNEGMVASTFWEVTQNEWGGILCRDYAVDEQDGACAHCPLMSEPFWAHTIYDKFKDDKDDDKKDVKKDVKKSDVKDAKKDVETDVKEDVETAIETDVETDVEEDVKEDVEEDVKEDDASDDDLDDFGDLFDDLDDVLNEDLFDGLDDLLNEDVFDDKDISDDDFFDEDLSDAFVNLDEDDEKKHEGLIGKEFQA</sequence>
<dbReference type="Proteomes" id="UP000711996">
    <property type="component" value="Unassembled WGS sequence"/>
</dbReference>
<evidence type="ECO:0000313" key="4">
    <source>
        <dbReference type="Proteomes" id="UP000711996"/>
    </source>
</evidence>
<evidence type="ECO:0000256" key="2">
    <source>
        <dbReference type="SAM" id="SignalP"/>
    </source>
</evidence>
<evidence type="ECO:0000256" key="1">
    <source>
        <dbReference type="SAM" id="MobiDB-lite"/>
    </source>
</evidence>
<name>A0A9P5K416_COLSI</name>
<dbReference type="EMBL" id="QPMT01000021">
    <property type="protein sequence ID" value="KAF4858375.1"/>
    <property type="molecule type" value="Genomic_DNA"/>
</dbReference>
<reference evidence="3" key="1">
    <citation type="submission" date="2019-06" db="EMBL/GenBank/DDBJ databases">
        <authorList>
            <person name="Gan P."/>
            <person name="Shirasu K."/>
        </authorList>
    </citation>
    <scope>NUCLEOTIDE SEQUENCE [LARGE SCALE GENOMIC DNA]</scope>
    <source>
        <strain evidence="3">CAD2</strain>
    </source>
</reference>
<organism evidence="3 4">
    <name type="scientific">Colletotrichum siamense</name>
    <name type="common">Anthracnose fungus</name>
    <dbReference type="NCBI Taxonomy" id="690259"/>
    <lineage>
        <taxon>Eukaryota</taxon>
        <taxon>Fungi</taxon>
        <taxon>Dikarya</taxon>
        <taxon>Ascomycota</taxon>
        <taxon>Pezizomycotina</taxon>
        <taxon>Sordariomycetes</taxon>
        <taxon>Hypocreomycetidae</taxon>
        <taxon>Glomerellales</taxon>
        <taxon>Glomerellaceae</taxon>
        <taxon>Colletotrichum</taxon>
        <taxon>Colletotrichum gloeosporioides species complex</taxon>
    </lineage>
</organism>
<feature type="region of interest" description="Disordered" evidence="1">
    <location>
        <begin position="212"/>
        <end position="244"/>
    </location>
</feature>
<proteinExistence type="predicted"/>
<keyword evidence="2" id="KW-0732">Signal</keyword>
<protein>
    <submittedName>
        <fullName evidence="3">Uncharacterized protein</fullName>
    </submittedName>
</protein>
<dbReference type="AlphaFoldDB" id="A0A9P5K416"/>
<dbReference type="OrthoDB" id="4788795at2759"/>